<protein>
    <recommendedName>
        <fullName evidence="4">Nucleotide-diphospho-sugar transferase domain-containing protein</fullName>
    </recommendedName>
</protein>
<organism evidence="2 3">
    <name type="scientific">Tritrichomonas foetus</name>
    <dbReference type="NCBI Taxonomy" id="1144522"/>
    <lineage>
        <taxon>Eukaryota</taxon>
        <taxon>Metamonada</taxon>
        <taxon>Parabasalia</taxon>
        <taxon>Tritrichomonadida</taxon>
        <taxon>Tritrichomonadidae</taxon>
        <taxon>Tritrichomonas</taxon>
    </lineage>
</organism>
<proteinExistence type="predicted"/>
<evidence type="ECO:0000313" key="2">
    <source>
        <dbReference type="EMBL" id="OHS96017.1"/>
    </source>
</evidence>
<keyword evidence="1" id="KW-0472">Membrane</keyword>
<dbReference type="AlphaFoldDB" id="A0A1J4JBH2"/>
<gene>
    <name evidence="2" type="ORF">TRFO_10190</name>
</gene>
<dbReference type="GeneID" id="94829994"/>
<evidence type="ECO:0000256" key="1">
    <source>
        <dbReference type="SAM" id="Phobius"/>
    </source>
</evidence>
<dbReference type="RefSeq" id="XP_068349154.1">
    <property type="nucleotide sequence ID" value="XM_068495290.1"/>
</dbReference>
<dbReference type="EMBL" id="MLAK01001204">
    <property type="protein sequence ID" value="OHS96017.1"/>
    <property type="molecule type" value="Genomic_DNA"/>
</dbReference>
<dbReference type="Proteomes" id="UP000179807">
    <property type="component" value="Unassembled WGS sequence"/>
</dbReference>
<reference evidence="2" key="1">
    <citation type="submission" date="2016-10" db="EMBL/GenBank/DDBJ databases">
        <authorList>
            <person name="Benchimol M."/>
            <person name="Almeida L.G."/>
            <person name="Vasconcelos A.T."/>
            <person name="Perreira-Neves A."/>
            <person name="Rosa I.A."/>
            <person name="Tasca T."/>
            <person name="Bogo M.R."/>
            <person name="de Souza W."/>
        </authorList>
    </citation>
    <scope>NUCLEOTIDE SEQUENCE [LARGE SCALE GENOMIC DNA]</scope>
    <source>
        <strain evidence="2">K</strain>
    </source>
</reference>
<comment type="caution">
    <text evidence="2">The sequence shown here is derived from an EMBL/GenBank/DDBJ whole genome shotgun (WGS) entry which is preliminary data.</text>
</comment>
<feature type="transmembrane region" description="Helical" evidence="1">
    <location>
        <begin position="41"/>
        <end position="60"/>
    </location>
</feature>
<sequence>MRKYRKRRNRRFYFLYQRKYKRFTRKLRKAIRSTQIEYSNLPVYIIIFLTVIFRLFLYFFGQHDITLTFLGIPRLPIVLIPISDYADYIGSVQWLNNNYSDIFEKSVNIYDCQLCVTHQKTNKYRSNEHDLVLTCLFGIIVSSLNFVRTLRSANCKATIVIFTDDKCQNKLNEYMKNIFQNCGVNWINLGEIGEKYITSINSMRMVLFYGFLKKVQTKVNRVMIVDMTDTYFQMDPFTDDVYSDSLILTLENQVFLSGTINEKWLAKILKLTNELEYLSDFDDRYVINNGFLIGGIYPVLKFYSIILDLPQFVNYSRGFNDQAIVNYMYYFDLLKGINVILSPIGGIYQSLTACDSITDIDEDTHTISIYGTKLAVLHQFDRTCENIQNSIMFCPKESNLHLEAYSEVRYSFERLCENIDKNLTRKDLYPDDIPD</sequence>
<accession>A0A1J4JBH2</accession>
<evidence type="ECO:0000313" key="3">
    <source>
        <dbReference type="Proteomes" id="UP000179807"/>
    </source>
</evidence>
<keyword evidence="1" id="KW-0812">Transmembrane</keyword>
<name>A0A1J4JBH2_9EUKA</name>
<keyword evidence="3" id="KW-1185">Reference proteome</keyword>
<evidence type="ECO:0008006" key="4">
    <source>
        <dbReference type="Google" id="ProtNLM"/>
    </source>
</evidence>
<dbReference type="VEuPathDB" id="TrichDB:TRFO_10190"/>
<keyword evidence="1" id="KW-1133">Transmembrane helix</keyword>